<protein>
    <recommendedName>
        <fullName evidence="4">Zinc ribbon domain-containing protein</fullName>
    </recommendedName>
</protein>
<evidence type="ECO:0008006" key="4">
    <source>
        <dbReference type="Google" id="ProtNLM"/>
    </source>
</evidence>
<dbReference type="EMBL" id="NBWC01000006">
    <property type="protein sequence ID" value="ORL66623.1"/>
    <property type="molecule type" value="Genomic_DNA"/>
</dbReference>
<feature type="transmembrane region" description="Helical" evidence="1">
    <location>
        <begin position="27"/>
        <end position="46"/>
    </location>
</feature>
<comment type="caution">
    <text evidence="2">The sequence shown here is derived from an EMBL/GenBank/DDBJ whole genome shotgun (WGS) entry which is preliminary data.</text>
</comment>
<organism evidence="2 3">
    <name type="scientific">Pseudomonas putida</name>
    <name type="common">Arthrobacter siderocapsulatus</name>
    <dbReference type="NCBI Taxonomy" id="303"/>
    <lineage>
        <taxon>Bacteria</taxon>
        <taxon>Pseudomonadati</taxon>
        <taxon>Pseudomonadota</taxon>
        <taxon>Gammaproteobacteria</taxon>
        <taxon>Pseudomonadales</taxon>
        <taxon>Pseudomonadaceae</taxon>
        <taxon>Pseudomonas</taxon>
    </lineage>
</organism>
<keyword evidence="1" id="KW-0472">Membrane</keyword>
<dbReference type="OrthoDB" id="9814116at2"/>
<dbReference type="AlphaFoldDB" id="A0A1X1A3Z6"/>
<name>A0A1X1A3Z6_PSEPU</name>
<keyword evidence="1" id="KW-1133">Transmembrane helix</keyword>
<evidence type="ECO:0000313" key="2">
    <source>
        <dbReference type="EMBL" id="ORL66623.1"/>
    </source>
</evidence>
<accession>A0A1X1A3Z6</accession>
<dbReference type="RefSeq" id="WP_084854814.1">
    <property type="nucleotide sequence ID" value="NZ_NBWC01000006.1"/>
</dbReference>
<reference evidence="2 3" key="1">
    <citation type="submission" date="2017-04" db="EMBL/GenBank/DDBJ databases">
        <title>Presence of VIM-2 positive Pseudomonas species in chickens and their surrounding environment.</title>
        <authorList>
            <person name="Zhang R."/>
        </authorList>
    </citation>
    <scope>NUCLEOTIDE SEQUENCE [LARGE SCALE GENOMIC DNA]</scope>
    <source>
        <strain evidence="2 3">DZ-C18</strain>
    </source>
</reference>
<evidence type="ECO:0000256" key="1">
    <source>
        <dbReference type="SAM" id="Phobius"/>
    </source>
</evidence>
<keyword evidence="1" id="KW-0812">Transmembrane</keyword>
<sequence length="98" mass="10986">MELFIIWLALAGVTAYFAKQKGRNPVGWFILGFVFPAVGLIAVWLANPLGVDEQKSIEIARKFGVSSLYRKCPFCAEVVQREAIKCKHCQSDLEPVKE</sequence>
<dbReference type="Proteomes" id="UP000193675">
    <property type="component" value="Unassembled WGS sequence"/>
</dbReference>
<gene>
    <name evidence="2" type="ORF">B7H17_04910</name>
</gene>
<proteinExistence type="predicted"/>
<evidence type="ECO:0000313" key="3">
    <source>
        <dbReference type="Proteomes" id="UP000193675"/>
    </source>
</evidence>